<proteinExistence type="predicted"/>
<sequence>MSTYICRLGIVLWWEIPKSLIGLPRICISVEVDQ</sequence>
<dbReference type="EMBL" id="GBXM01019007">
    <property type="protein sequence ID" value="JAH89570.1"/>
    <property type="molecule type" value="Transcribed_RNA"/>
</dbReference>
<dbReference type="AlphaFoldDB" id="A0A0E9WJ08"/>
<accession>A0A0E9WJ08</accession>
<name>A0A0E9WJ08_ANGAN</name>
<protein>
    <submittedName>
        <fullName evidence="1">Uncharacterized protein</fullName>
    </submittedName>
</protein>
<reference evidence="1" key="1">
    <citation type="submission" date="2014-11" db="EMBL/GenBank/DDBJ databases">
        <authorList>
            <person name="Amaro Gonzalez C."/>
        </authorList>
    </citation>
    <scope>NUCLEOTIDE SEQUENCE</scope>
</reference>
<reference evidence="1" key="2">
    <citation type="journal article" date="2015" name="Fish Shellfish Immunol.">
        <title>Early steps in the European eel (Anguilla anguilla)-Vibrio vulnificus interaction in the gills: Role of the RtxA13 toxin.</title>
        <authorList>
            <person name="Callol A."/>
            <person name="Pajuelo D."/>
            <person name="Ebbesson L."/>
            <person name="Teles M."/>
            <person name="MacKenzie S."/>
            <person name="Amaro C."/>
        </authorList>
    </citation>
    <scope>NUCLEOTIDE SEQUENCE</scope>
</reference>
<organism evidence="1">
    <name type="scientific">Anguilla anguilla</name>
    <name type="common">European freshwater eel</name>
    <name type="synonym">Muraena anguilla</name>
    <dbReference type="NCBI Taxonomy" id="7936"/>
    <lineage>
        <taxon>Eukaryota</taxon>
        <taxon>Metazoa</taxon>
        <taxon>Chordata</taxon>
        <taxon>Craniata</taxon>
        <taxon>Vertebrata</taxon>
        <taxon>Euteleostomi</taxon>
        <taxon>Actinopterygii</taxon>
        <taxon>Neopterygii</taxon>
        <taxon>Teleostei</taxon>
        <taxon>Anguilliformes</taxon>
        <taxon>Anguillidae</taxon>
        <taxon>Anguilla</taxon>
    </lineage>
</organism>
<evidence type="ECO:0000313" key="1">
    <source>
        <dbReference type="EMBL" id="JAH89570.1"/>
    </source>
</evidence>